<organism evidence="2 3">
    <name type="scientific">Phytohabitans aurantiacus</name>
    <dbReference type="NCBI Taxonomy" id="3016789"/>
    <lineage>
        <taxon>Bacteria</taxon>
        <taxon>Bacillati</taxon>
        <taxon>Actinomycetota</taxon>
        <taxon>Actinomycetes</taxon>
        <taxon>Micromonosporales</taxon>
        <taxon>Micromonosporaceae</taxon>
    </lineage>
</organism>
<dbReference type="Pfam" id="PF11301">
    <property type="entry name" value="DUF3103"/>
    <property type="match status" value="1"/>
</dbReference>
<proteinExistence type="predicted"/>
<accession>A0ABQ5RCC7</accession>
<evidence type="ECO:0000313" key="2">
    <source>
        <dbReference type="EMBL" id="GLI03582.1"/>
    </source>
</evidence>
<dbReference type="EMBL" id="BSDI01000090">
    <property type="protein sequence ID" value="GLI03582.1"/>
    <property type="molecule type" value="Genomic_DNA"/>
</dbReference>
<sequence>MFRSRIGWAAGVVVCAVLASLVPPVGTAAAVEETVISPVEQVKIDLARGLREAAREPEVRRALAEALAGDAVADPRTMFVGLDSLAGERFSQQAIQADAWLKDFLGLSAMTDAAFAVYVADVDGRLERGVAPWFAAGLGDDQAATTLIADDLDGVQHTVDLNQAPPVPLIMVDLHMDNITPQAMRAFSASLRAEGVQSDFLIPTDQTPPAPQDPVTRLDRIKLDDDHEPGGDTWYCRWFISDECRAEIFVLAMGGSNGQPRVDVVSLHTVDYSGKTYFPNRNIVHWQRFSWDKVDLLVMEEDPTLCSLSPAKYGKIVARAIIPLAGNAAYVPLNTAARNAMDQREEICDVPWPLSLGVNVPDYVDSFNAVSKATVGTQVGVLNNADTTMSLN</sequence>
<feature type="signal peptide" evidence="1">
    <location>
        <begin position="1"/>
        <end position="28"/>
    </location>
</feature>
<reference evidence="2" key="1">
    <citation type="submission" date="2022-12" db="EMBL/GenBank/DDBJ databases">
        <title>New Phytohabitans aurantiacus sp. RD004123 nov., an actinomycete isolated from soil.</title>
        <authorList>
            <person name="Triningsih D.W."/>
            <person name="Harunari E."/>
            <person name="Igarashi Y."/>
        </authorList>
    </citation>
    <scope>NUCLEOTIDE SEQUENCE</scope>
    <source>
        <strain evidence="2">RD004123</strain>
    </source>
</reference>
<name>A0ABQ5RCC7_9ACTN</name>
<evidence type="ECO:0000313" key="3">
    <source>
        <dbReference type="Proteomes" id="UP001144280"/>
    </source>
</evidence>
<keyword evidence="3" id="KW-1185">Reference proteome</keyword>
<keyword evidence="1" id="KW-0732">Signal</keyword>
<evidence type="ECO:0000256" key="1">
    <source>
        <dbReference type="SAM" id="SignalP"/>
    </source>
</evidence>
<gene>
    <name evidence="2" type="ORF">Pa4123_88600</name>
</gene>
<feature type="chain" id="PRO_5046338942" evidence="1">
    <location>
        <begin position="29"/>
        <end position="392"/>
    </location>
</feature>
<dbReference type="Proteomes" id="UP001144280">
    <property type="component" value="Unassembled WGS sequence"/>
</dbReference>
<comment type="caution">
    <text evidence="2">The sequence shown here is derived from an EMBL/GenBank/DDBJ whole genome shotgun (WGS) entry which is preliminary data.</text>
</comment>
<protein>
    <submittedName>
        <fullName evidence="2">Uncharacterized protein</fullName>
    </submittedName>
</protein>
<dbReference type="InterPro" id="IPR021452">
    <property type="entry name" value="DUF3103"/>
</dbReference>